<organism evidence="2 3">
    <name type="scientific">Aegilops tauschii subsp. strangulata</name>
    <name type="common">Goatgrass</name>
    <dbReference type="NCBI Taxonomy" id="200361"/>
    <lineage>
        <taxon>Eukaryota</taxon>
        <taxon>Viridiplantae</taxon>
        <taxon>Streptophyta</taxon>
        <taxon>Embryophyta</taxon>
        <taxon>Tracheophyta</taxon>
        <taxon>Spermatophyta</taxon>
        <taxon>Magnoliopsida</taxon>
        <taxon>Liliopsida</taxon>
        <taxon>Poales</taxon>
        <taxon>Poaceae</taxon>
        <taxon>BOP clade</taxon>
        <taxon>Pooideae</taxon>
        <taxon>Triticodae</taxon>
        <taxon>Triticeae</taxon>
        <taxon>Triticinae</taxon>
        <taxon>Aegilops</taxon>
    </lineage>
</organism>
<dbReference type="Proteomes" id="UP000015105">
    <property type="component" value="Chromosome 2D"/>
</dbReference>
<evidence type="ECO:0000313" key="3">
    <source>
        <dbReference type="Proteomes" id="UP000015105"/>
    </source>
</evidence>
<keyword evidence="3" id="KW-1185">Reference proteome</keyword>
<evidence type="ECO:0000313" key="2">
    <source>
        <dbReference type="EnsemblPlants" id="AET2Gv20251300.11"/>
    </source>
</evidence>
<dbReference type="AlphaFoldDB" id="A0A453AST9"/>
<feature type="transmembrane region" description="Helical" evidence="1">
    <location>
        <begin position="38"/>
        <end position="57"/>
    </location>
</feature>
<reference evidence="3" key="1">
    <citation type="journal article" date="2014" name="Science">
        <title>Ancient hybridizations among the ancestral genomes of bread wheat.</title>
        <authorList>
            <consortium name="International Wheat Genome Sequencing Consortium,"/>
            <person name="Marcussen T."/>
            <person name="Sandve S.R."/>
            <person name="Heier L."/>
            <person name="Spannagl M."/>
            <person name="Pfeifer M."/>
            <person name="Jakobsen K.S."/>
            <person name="Wulff B.B."/>
            <person name="Steuernagel B."/>
            <person name="Mayer K.F."/>
            <person name="Olsen O.A."/>
        </authorList>
    </citation>
    <scope>NUCLEOTIDE SEQUENCE [LARGE SCALE GENOMIC DNA]</scope>
    <source>
        <strain evidence="3">cv. AL8/78</strain>
    </source>
</reference>
<accession>A0A453AST9</accession>
<reference evidence="2" key="4">
    <citation type="submission" date="2019-03" db="UniProtKB">
        <authorList>
            <consortium name="EnsemblPlants"/>
        </authorList>
    </citation>
    <scope>IDENTIFICATION</scope>
</reference>
<keyword evidence="1" id="KW-0472">Membrane</keyword>
<reference evidence="3" key="2">
    <citation type="journal article" date="2017" name="Nat. Plants">
        <title>The Aegilops tauschii genome reveals multiple impacts of transposons.</title>
        <authorList>
            <person name="Zhao G."/>
            <person name="Zou C."/>
            <person name="Li K."/>
            <person name="Wang K."/>
            <person name="Li T."/>
            <person name="Gao L."/>
            <person name="Zhang X."/>
            <person name="Wang H."/>
            <person name="Yang Z."/>
            <person name="Liu X."/>
            <person name="Jiang W."/>
            <person name="Mao L."/>
            <person name="Kong X."/>
            <person name="Jiao Y."/>
            <person name="Jia J."/>
        </authorList>
    </citation>
    <scope>NUCLEOTIDE SEQUENCE [LARGE SCALE GENOMIC DNA]</scope>
    <source>
        <strain evidence="3">cv. AL8/78</strain>
    </source>
</reference>
<dbReference type="Gramene" id="AET2Gv20251300.11">
    <property type="protein sequence ID" value="AET2Gv20251300.11"/>
    <property type="gene ID" value="AET2Gv20251300"/>
</dbReference>
<keyword evidence="1" id="KW-0812">Transmembrane</keyword>
<protein>
    <submittedName>
        <fullName evidence="2">Uncharacterized protein</fullName>
    </submittedName>
</protein>
<sequence length="62" mass="6970">MLGHSSNNILCIIRYRIAGMLEIARKGLDGLFCAVPQLSLFFFASVPIFRLMPALFLEARRA</sequence>
<reference evidence="2" key="5">
    <citation type="journal article" date="2021" name="G3 (Bethesda)">
        <title>Aegilops tauschii genome assembly Aet v5.0 features greater sequence contiguity and improved annotation.</title>
        <authorList>
            <person name="Wang L."/>
            <person name="Zhu T."/>
            <person name="Rodriguez J.C."/>
            <person name="Deal K.R."/>
            <person name="Dubcovsky J."/>
            <person name="McGuire P.E."/>
            <person name="Lux T."/>
            <person name="Spannagl M."/>
            <person name="Mayer K.F.X."/>
            <person name="Baldrich P."/>
            <person name="Meyers B.C."/>
            <person name="Huo N."/>
            <person name="Gu Y.Q."/>
            <person name="Zhou H."/>
            <person name="Devos K.M."/>
            <person name="Bennetzen J.L."/>
            <person name="Unver T."/>
            <person name="Budak H."/>
            <person name="Gulick P.J."/>
            <person name="Galiba G."/>
            <person name="Kalapos B."/>
            <person name="Nelson D.R."/>
            <person name="Li P."/>
            <person name="You F.M."/>
            <person name="Luo M.C."/>
            <person name="Dvorak J."/>
        </authorList>
    </citation>
    <scope>NUCLEOTIDE SEQUENCE [LARGE SCALE GENOMIC DNA]</scope>
    <source>
        <strain evidence="2">cv. AL8/78</strain>
    </source>
</reference>
<name>A0A453AST9_AEGTS</name>
<proteinExistence type="predicted"/>
<evidence type="ECO:0000256" key="1">
    <source>
        <dbReference type="SAM" id="Phobius"/>
    </source>
</evidence>
<dbReference type="EnsemblPlants" id="AET2Gv20251300.11">
    <property type="protein sequence ID" value="AET2Gv20251300.11"/>
    <property type="gene ID" value="AET2Gv20251300"/>
</dbReference>
<keyword evidence="1" id="KW-1133">Transmembrane helix</keyword>
<reference evidence="2" key="3">
    <citation type="journal article" date="2017" name="Nature">
        <title>Genome sequence of the progenitor of the wheat D genome Aegilops tauschii.</title>
        <authorList>
            <person name="Luo M.C."/>
            <person name="Gu Y.Q."/>
            <person name="Puiu D."/>
            <person name="Wang H."/>
            <person name="Twardziok S.O."/>
            <person name="Deal K.R."/>
            <person name="Huo N."/>
            <person name="Zhu T."/>
            <person name="Wang L."/>
            <person name="Wang Y."/>
            <person name="McGuire P.E."/>
            <person name="Liu S."/>
            <person name="Long H."/>
            <person name="Ramasamy R.K."/>
            <person name="Rodriguez J.C."/>
            <person name="Van S.L."/>
            <person name="Yuan L."/>
            <person name="Wang Z."/>
            <person name="Xia Z."/>
            <person name="Xiao L."/>
            <person name="Anderson O.D."/>
            <person name="Ouyang S."/>
            <person name="Liang Y."/>
            <person name="Zimin A.V."/>
            <person name="Pertea G."/>
            <person name="Qi P."/>
            <person name="Bennetzen J.L."/>
            <person name="Dai X."/>
            <person name="Dawson M.W."/>
            <person name="Muller H.G."/>
            <person name="Kugler K."/>
            <person name="Rivarola-Duarte L."/>
            <person name="Spannagl M."/>
            <person name="Mayer K.F.X."/>
            <person name="Lu F.H."/>
            <person name="Bevan M.W."/>
            <person name="Leroy P."/>
            <person name="Li P."/>
            <person name="You F.M."/>
            <person name="Sun Q."/>
            <person name="Liu Z."/>
            <person name="Lyons E."/>
            <person name="Wicker T."/>
            <person name="Salzberg S.L."/>
            <person name="Devos K.M."/>
            <person name="Dvorak J."/>
        </authorList>
    </citation>
    <scope>NUCLEOTIDE SEQUENCE [LARGE SCALE GENOMIC DNA]</scope>
    <source>
        <strain evidence="2">cv. AL8/78</strain>
    </source>
</reference>